<gene>
    <name evidence="2" type="ORF">THARTR1_03542</name>
</gene>
<dbReference type="Proteomes" id="UP000236290">
    <property type="component" value="Unassembled WGS sequence"/>
</dbReference>
<dbReference type="Gene3D" id="1.20.58.340">
    <property type="entry name" value="Magnesium transport protein CorA, transmembrane region"/>
    <property type="match status" value="1"/>
</dbReference>
<reference evidence="2 3" key="1">
    <citation type="submission" date="2017-02" db="EMBL/GenBank/DDBJ databases">
        <title>Genomes of Trichoderma spp. with biocontrol activity.</title>
        <authorList>
            <person name="Gardiner D."/>
            <person name="Kazan K."/>
            <person name="Vos C."/>
            <person name="Harvey P."/>
        </authorList>
    </citation>
    <scope>NUCLEOTIDE SEQUENCE [LARGE SCALE GENOMIC DNA]</scope>
    <source>
        <strain evidence="2 3">Tr1</strain>
    </source>
</reference>
<proteinExistence type="predicted"/>
<comment type="caution">
    <text evidence="2">The sequence shown here is derived from an EMBL/GenBank/DDBJ whole genome shotgun (WGS) entry which is preliminary data.</text>
</comment>
<evidence type="ECO:0000313" key="3">
    <source>
        <dbReference type="Proteomes" id="UP000236290"/>
    </source>
</evidence>
<organism evidence="2 3">
    <name type="scientific">Trichoderma harzianum</name>
    <name type="common">Hypocrea lixii</name>
    <dbReference type="NCBI Taxonomy" id="5544"/>
    <lineage>
        <taxon>Eukaryota</taxon>
        <taxon>Fungi</taxon>
        <taxon>Dikarya</taxon>
        <taxon>Ascomycota</taxon>
        <taxon>Pezizomycotina</taxon>
        <taxon>Sordariomycetes</taxon>
        <taxon>Hypocreomycetidae</taxon>
        <taxon>Hypocreales</taxon>
        <taxon>Hypocreaceae</taxon>
        <taxon>Trichoderma</taxon>
    </lineage>
</organism>
<evidence type="ECO:0000313" key="2">
    <source>
        <dbReference type="EMBL" id="PNP56386.1"/>
    </source>
</evidence>
<feature type="transmembrane region" description="Helical" evidence="1">
    <location>
        <begin position="314"/>
        <end position="334"/>
    </location>
</feature>
<keyword evidence="1" id="KW-0812">Transmembrane</keyword>
<dbReference type="EMBL" id="MTYI01000046">
    <property type="protein sequence ID" value="PNP56386.1"/>
    <property type="molecule type" value="Genomic_DNA"/>
</dbReference>
<keyword evidence="1" id="KW-1133">Transmembrane helix</keyword>
<protein>
    <recommendedName>
        <fullName evidence="4">Mg2+ transporter protein, CorA-like/Zinc transport protein ZntB</fullName>
    </recommendedName>
</protein>
<accession>A0A2K0UF37</accession>
<evidence type="ECO:0000256" key="1">
    <source>
        <dbReference type="SAM" id="Phobius"/>
    </source>
</evidence>
<keyword evidence="1" id="KW-0472">Membrane</keyword>
<dbReference type="AlphaFoldDB" id="A0A2K0UF37"/>
<dbReference type="OrthoDB" id="2830640at2759"/>
<name>A0A2K0UF37_TRIHA</name>
<feature type="transmembrane region" description="Helical" evidence="1">
    <location>
        <begin position="275"/>
        <end position="294"/>
    </location>
</feature>
<evidence type="ECO:0008006" key="4">
    <source>
        <dbReference type="Google" id="ProtNLM"/>
    </source>
</evidence>
<sequence length="411" mass="47411">MVHTLHLPQMAIETSSVVGPFFWSTVDRDDDGSTRLHMIFRKSDVLKKGMTRGWELILSHEFSTGITTGFCKGTPSSDISESIKQLRACASEIEHPMLFPLIIFGHESSVTSEIRQRDARHWVRRLENAISMRGEILEDKEYLYGEGAIDLEAVNRDLVECQAQMMWKHPAPYISIIDSLEEVGRLFIQTLPESRKTPVVERFQMRMMARLELYRKRWTGIQTYADTSMRRIEIQRNALYSIMSQRESRLNIQIASDSKKLAHTSERESKSMKGISLLGTIFLPGTFLASIFSTTFFDFGNGTDTVVVVSPKFWLFWVFTIPLTLVVVGLYLLWERRRLRSYMLEDAQLEQDIEAMGQHILNSIRKRTISKKNTWDARNERKVELAAVEENDYGAFKEPAVTVAIHEQYPV</sequence>